<accession>A0A250J8Q1</accession>
<proteinExistence type="predicted"/>
<dbReference type="InterPro" id="IPR045087">
    <property type="entry name" value="Cu-oxidase_fam"/>
</dbReference>
<evidence type="ECO:0008006" key="7">
    <source>
        <dbReference type="Google" id="ProtNLM"/>
    </source>
</evidence>
<dbReference type="PANTHER" id="PTHR11709">
    <property type="entry name" value="MULTI-COPPER OXIDASE"/>
    <property type="match status" value="1"/>
</dbReference>
<dbReference type="KEGG" id="cfus:CYFUS_005345"/>
<evidence type="ECO:0000256" key="1">
    <source>
        <dbReference type="ARBA" id="ARBA00022723"/>
    </source>
</evidence>
<evidence type="ECO:0000313" key="6">
    <source>
        <dbReference type="Proteomes" id="UP000217257"/>
    </source>
</evidence>
<dbReference type="GO" id="GO:0005507">
    <property type="term" value="F:copper ion binding"/>
    <property type="evidence" value="ECO:0007669"/>
    <property type="project" value="InterPro"/>
</dbReference>
<dbReference type="Proteomes" id="UP000217257">
    <property type="component" value="Chromosome"/>
</dbReference>
<organism evidence="5 6">
    <name type="scientific">Cystobacter fuscus</name>
    <dbReference type="NCBI Taxonomy" id="43"/>
    <lineage>
        <taxon>Bacteria</taxon>
        <taxon>Pseudomonadati</taxon>
        <taxon>Myxococcota</taxon>
        <taxon>Myxococcia</taxon>
        <taxon>Myxococcales</taxon>
        <taxon>Cystobacterineae</taxon>
        <taxon>Archangiaceae</taxon>
        <taxon>Cystobacter</taxon>
    </lineage>
</organism>
<gene>
    <name evidence="5" type="ORF">CYFUS_005345</name>
</gene>
<dbReference type="Pfam" id="PF07732">
    <property type="entry name" value="Cu-oxidase_3"/>
    <property type="match status" value="1"/>
</dbReference>
<protein>
    <recommendedName>
        <fullName evidence="7">Multicopper oxidase</fullName>
    </recommendedName>
</protein>
<dbReference type="Gene3D" id="2.60.40.420">
    <property type="entry name" value="Cupredoxins - blue copper proteins"/>
    <property type="match status" value="3"/>
</dbReference>
<keyword evidence="1" id="KW-0479">Metal-binding</keyword>
<evidence type="ECO:0000256" key="2">
    <source>
        <dbReference type="ARBA" id="ARBA00023002"/>
    </source>
</evidence>
<evidence type="ECO:0000259" key="4">
    <source>
        <dbReference type="Pfam" id="PF07732"/>
    </source>
</evidence>
<sequence length="558" mass="63201">MRQDEMGELHAGVGVQDRTGVHFFRSWKDKLARGLERRLGRGHGHEHGGIWEKHLPWEVDIELTVAYATHKIRRVLDDGREQMDEVELRSYNGKPVGPTIEVKPGDTLRVLLKNQLPFKPELVGDHPHSGPHGANVTNLHFHGMSVSPSGNSDNVLLSVGPNQEFEYEVKIPEDHPAGTHWYHAHKHGAVSIQLGSGMAGPLIVRGDIDHVEGIREARERILVFQHIPYRRVTSPYDSTRQANMVEEFSQLIEPTWRNEMVPQGRRVTLNGEVLPTFHLRPGEVERWRLIHAGIHFPLRLRLVREGGDPATESIPYYLIAMDGITTGRLDKVEVTEMYPGYREDVLVHGVGRDGRPLAPGTYLLMDEVEQDPRARVLARIVVNGPPRMMRLPRPEILAALAPFEPIEDEELTSTTPQEAHFEVQVVRPPPEPEFKFLLNGREFSPHDPPHPLTLGAVEEWVVTSTGGAEFFPGHPFHIHTNPFQFKDEQGRVVWKDTIFVPVGKEMRLRTRYKRYVGQFMLHCHILTHEDEGMMQLLEIVPPRQDAGGEPSGGSGSHH</sequence>
<feature type="domain" description="Plastocyanin-like" evidence="4">
    <location>
        <begin position="136"/>
        <end position="206"/>
    </location>
</feature>
<dbReference type="PROSITE" id="PS00079">
    <property type="entry name" value="MULTICOPPER_OXIDASE1"/>
    <property type="match status" value="1"/>
</dbReference>
<dbReference type="GO" id="GO:0016491">
    <property type="term" value="F:oxidoreductase activity"/>
    <property type="evidence" value="ECO:0007669"/>
    <property type="project" value="UniProtKB-KW"/>
</dbReference>
<reference evidence="5 6" key="1">
    <citation type="submission" date="2017-06" db="EMBL/GenBank/DDBJ databases">
        <title>Sequencing and comparative analysis of myxobacterial genomes.</title>
        <authorList>
            <person name="Rupp O."/>
            <person name="Goesmann A."/>
            <person name="Sogaard-Andersen L."/>
        </authorList>
    </citation>
    <scope>NUCLEOTIDE SEQUENCE [LARGE SCALE GENOMIC DNA]</scope>
    <source>
        <strain evidence="5 6">DSM 52655</strain>
    </source>
</reference>
<evidence type="ECO:0000259" key="3">
    <source>
        <dbReference type="Pfam" id="PF07731"/>
    </source>
</evidence>
<feature type="domain" description="Plastocyanin-like" evidence="3">
    <location>
        <begin position="432"/>
        <end position="537"/>
    </location>
</feature>
<dbReference type="PANTHER" id="PTHR11709:SF518">
    <property type="entry name" value="MULTICOPPER OXIDASE"/>
    <property type="match status" value="1"/>
</dbReference>
<dbReference type="InterPro" id="IPR008972">
    <property type="entry name" value="Cupredoxin"/>
</dbReference>
<dbReference type="CDD" id="cd13853">
    <property type="entry name" value="CuRO_1_Tth-MCO_like"/>
    <property type="match status" value="1"/>
</dbReference>
<dbReference type="PROSITE" id="PS00080">
    <property type="entry name" value="MULTICOPPER_OXIDASE2"/>
    <property type="match status" value="1"/>
</dbReference>
<keyword evidence="2" id="KW-0560">Oxidoreductase</keyword>
<dbReference type="EMBL" id="CP022098">
    <property type="protein sequence ID" value="ATB39897.1"/>
    <property type="molecule type" value="Genomic_DNA"/>
</dbReference>
<evidence type="ECO:0000313" key="5">
    <source>
        <dbReference type="EMBL" id="ATB39897.1"/>
    </source>
</evidence>
<dbReference type="InterPro" id="IPR011707">
    <property type="entry name" value="Cu-oxidase-like_N"/>
</dbReference>
<dbReference type="SUPFAM" id="SSF49503">
    <property type="entry name" value="Cupredoxins"/>
    <property type="match status" value="3"/>
</dbReference>
<dbReference type="Pfam" id="PF07731">
    <property type="entry name" value="Cu-oxidase_2"/>
    <property type="match status" value="1"/>
</dbReference>
<dbReference type="RefSeq" id="WP_095987865.1">
    <property type="nucleotide sequence ID" value="NZ_CP022098.1"/>
</dbReference>
<name>A0A250J8Q1_9BACT</name>
<dbReference type="AlphaFoldDB" id="A0A250J8Q1"/>
<dbReference type="CDD" id="cd13900">
    <property type="entry name" value="CuRO_3_Tth-MCO_like"/>
    <property type="match status" value="1"/>
</dbReference>
<dbReference type="InterPro" id="IPR002355">
    <property type="entry name" value="Cu_oxidase_Cu_BS"/>
</dbReference>
<dbReference type="InterPro" id="IPR033138">
    <property type="entry name" value="Cu_oxidase_CS"/>
</dbReference>
<dbReference type="InterPro" id="IPR011706">
    <property type="entry name" value="Cu-oxidase_C"/>
</dbReference>